<dbReference type="Proteomes" id="UP001054945">
    <property type="component" value="Unassembled WGS sequence"/>
</dbReference>
<evidence type="ECO:0000256" key="1">
    <source>
        <dbReference type="SAM" id="MobiDB-lite"/>
    </source>
</evidence>
<reference evidence="2 3" key="1">
    <citation type="submission" date="2021-06" db="EMBL/GenBank/DDBJ databases">
        <title>Caerostris extrusa draft genome.</title>
        <authorList>
            <person name="Kono N."/>
            <person name="Arakawa K."/>
        </authorList>
    </citation>
    <scope>NUCLEOTIDE SEQUENCE [LARGE SCALE GENOMIC DNA]</scope>
</reference>
<feature type="compositionally biased region" description="Basic and acidic residues" evidence="1">
    <location>
        <begin position="58"/>
        <end position="79"/>
    </location>
</feature>
<comment type="caution">
    <text evidence="2">The sequence shown here is derived from an EMBL/GenBank/DDBJ whole genome shotgun (WGS) entry which is preliminary data.</text>
</comment>
<dbReference type="AlphaFoldDB" id="A0AAV4WHU6"/>
<name>A0AAV4WHU6_CAEEX</name>
<evidence type="ECO:0000313" key="2">
    <source>
        <dbReference type="EMBL" id="GIY81379.1"/>
    </source>
</evidence>
<proteinExistence type="predicted"/>
<feature type="region of interest" description="Disordered" evidence="1">
    <location>
        <begin position="1"/>
        <end position="123"/>
    </location>
</feature>
<gene>
    <name evidence="2" type="ORF">CEXT_65041</name>
</gene>
<dbReference type="EMBL" id="BPLR01016114">
    <property type="protein sequence ID" value="GIY81379.1"/>
    <property type="molecule type" value="Genomic_DNA"/>
</dbReference>
<feature type="compositionally biased region" description="Basic and acidic residues" evidence="1">
    <location>
        <begin position="25"/>
        <end position="43"/>
    </location>
</feature>
<sequence>MTNLCAAKSLQCTDSNKSQQHATNSKRDKSPCNTAKHIDRHGATLDPGKKRKNRKKKEREEREAGGVSNKEKERKEKERKSKKKLFKSNERGTCQRQLGGALNRRGGIGGNPSSSAKGEQKTSPAPVAIATGNLEVNLVSHGNGLSQGKRLGRRPGISGNLSKGMDPLGEHTFFMQMLSRIGVYERNLTFNMITRFSRENDRDLVIREMCPEAS</sequence>
<keyword evidence="3" id="KW-1185">Reference proteome</keyword>
<evidence type="ECO:0000313" key="3">
    <source>
        <dbReference type="Proteomes" id="UP001054945"/>
    </source>
</evidence>
<feature type="compositionally biased region" description="Polar residues" evidence="1">
    <location>
        <begin position="112"/>
        <end position="123"/>
    </location>
</feature>
<protein>
    <submittedName>
        <fullName evidence="2">Uncharacterized protein</fullName>
    </submittedName>
</protein>
<feature type="compositionally biased region" description="Polar residues" evidence="1">
    <location>
        <begin position="10"/>
        <end position="23"/>
    </location>
</feature>
<accession>A0AAV4WHU6</accession>
<organism evidence="2 3">
    <name type="scientific">Caerostris extrusa</name>
    <name type="common">Bark spider</name>
    <name type="synonym">Caerostris bankana</name>
    <dbReference type="NCBI Taxonomy" id="172846"/>
    <lineage>
        <taxon>Eukaryota</taxon>
        <taxon>Metazoa</taxon>
        <taxon>Ecdysozoa</taxon>
        <taxon>Arthropoda</taxon>
        <taxon>Chelicerata</taxon>
        <taxon>Arachnida</taxon>
        <taxon>Araneae</taxon>
        <taxon>Araneomorphae</taxon>
        <taxon>Entelegynae</taxon>
        <taxon>Araneoidea</taxon>
        <taxon>Araneidae</taxon>
        <taxon>Caerostris</taxon>
    </lineage>
</organism>